<name>A0A8T0TPE5_PANVG</name>
<feature type="compositionally biased region" description="Low complexity" evidence="2">
    <location>
        <begin position="58"/>
        <end position="67"/>
    </location>
</feature>
<feature type="compositionally biased region" description="Low complexity" evidence="2">
    <location>
        <begin position="89"/>
        <end position="105"/>
    </location>
</feature>
<dbReference type="OrthoDB" id="1929367at2759"/>
<evidence type="ECO:0000313" key="3">
    <source>
        <dbReference type="EMBL" id="KAG2612730.1"/>
    </source>
</evidence>
<dbReference type="PANTHER" id="PTHR35707">
    <property type="entry name" value="OS06G0608100 PROTEIN"/>
    <property type="match status" value="1"/>
</dbReference>
<evidence type="ECO:0000256" key="1">
    <source>
        <dbReference type="SAM" id="Coils"/>
    </source>
</evidence>
<feature type="coiled-coil region" evidence="1">
    <location>
        <begin position="787"/>
        <end position="814"/>
    </location>
</feature>
<gene>
    <name evidence="3" type="ORF">PVAP13_4KG303800</name>
</gene>
<evidence type="ECO:0000256" key="2">
    <source>
        <dbReference type="SAM" id="MobiDB-lite"/>
    </source>
</evidence>
<keyword evidence="1" id="KW-0175">Coiled coil</keyword>
<feature type="region of interest" description="Disordered" evidence="2">
    <location>
        <begin position="1"/>
        <end position="106"/>
    </location>
</feature>
<accession>A0A8T0TPE5</accession>
<proteinExistence type="predicted"/>
<dbReference type="Proteomes" id="UP000823388">
    <property type="component" value="Chromosome 4K"/>
</dbReference>
<keyword evidence="4" id="KW-1185">Reference proteome</keyword>
<feature type="compositionally biased region" description="Gly residues" evidence="2">
    <location>
        <begin position="1"/>
        <end position="11"/>
    </location>
</feature>
<dbReference type="EMBL" id="CM029043">
    <property type="protein sequence ID" value="KAG2612730.1"/>
    <property type="molecule type" value="Genomic_DNA"/>
</dbReference>
<sequence>MDFGCSGGRGGIISSPGTEDEKLTRRRSRRVSFADTTAVHVFDRDEDFETPPEEREAGSASPSPARSSAERENGDDTEEFHPPPVIFLPDIESSSPSSAAGSIASADDDNFFGPVSTSFIQTGRPSDSGISEDDNHDITMDSTTFSMHFRNIDPPDDCTANSAASLMTPNVESKGPLKELTASDPGRTLRSDRYDMSLLTGSPRSYNYGKLTPTLNSMIQKVKGGQQTESPKAGIADVTPDCVLTLPSSEEENREGNLCIGNCISYDELGSVNTIAEHISMSDEVSTRTYPIQVDNEMIIDDHENSQNCNHDRMVVDPGVNNTVEAPAKLSPAHKSSVNNVDLQSHLLHQSVVKDQPSGSNCTTSVSSMGNVDMEPHLLDQSPGTNNTTHASQLTNAAPAILLTDAEQPHQQNEVIDTETILHTPRTVGQQVQVLQGSISSLRLKRQKLFTGTPLSSKMASEEACSLGSEFVEHGKRISALKNALKTRLQESPAARRLPLVENNELGHQANDMLRNTEDHDSTLSVSSNSVPRHQLKKTGESFILGTPSREGLNEATRVMDASRHALTLDSQPSHECNPLLDLDVGRKKTATENGHAVQERPEEIAKAARSPRKSRKVLSCVSQSSLMIEEKQNGAFDNGQSVNVDWDKILCTISNATEQVLSASISKLNLQQLDMLSDKLDEIHVARKYKRLSTAVRSKDCCGEKQKRIEEARSLHEKLFYEKAKLQINNMKLAKLQNEAQLYQNGIQECCFLKSKILGAQQMKDACLPAVTSINASDRQEELAILTEKKLELNNIQQKVEDLRSSLDCFRNIEGDISCDSVMRHAEEQLKMRNRCHFIHQQLGLCELNDLVKRDNKRELILNYQNLLFQRIILNISDKSSIFVNNSLNGTKIGQTFPNLDASVAFNFVFKTEENQRVCDLQSLQKTTMETSLLLGNLVDVLEEIKLAKMELLNLSSAAFVLESQTGELGLRFCFMSFMSSKKFAFIIDMTDLNRSVYPSDPSELPIKVCETQTTLAQPSVDETMASIRNLEPGCTVILRLCRMVSRLINSLPV</sequence>
<dbReference type="PANTHER" id="PTHR35707:SF1">
    <property type="entry name" value="SPC7 KINETOCHORE PROTEIN DOMAIN-CONTAINING PROTEIN"/>
    <property type="match status" value="1"/>
</dbReference>
<protein>
    <submittedName>
        <fullName evidence="3">Uncharacterized protein</fullName>
    </submittedName>
</protein>
<reference evidence="3" key="1">
    <citation type="submission" date="2020-05" db="EMBL/GenBank/DDBJ databases">
        <title>WGS assembly of Panicum virgatum.</title>
        <authorList>
            <person name="Lovell J.T."/>
            <person name="Jenkins J."/>
            <person name="Shu S."/>
            <person name="Juenger T.E."/>
            <person name="Schmutz J."/>
        </authorList>
    </citation>
    <scope>NUCLEOTIDE SEQUENCE</scope>
    <source>
        <strain evidence="3">AP13</strain>
    </source>
</reference>
<dbReference type="AlphaFoldDB" id="A0A8T0TPE5"/>
<evidence type="ECO:0000313" key="4">
    <source>
        <dbReference type="Proteomes" id="UP000823388"/>
    </source>
</evidence>
<comment type="caution">
    <text evidence="3">The sequence shown here is derived from an EMBL/GenBank/DDBJ whole genome shotgun (WGS) entry which is preliminary data.</text>
</comment>
<organism evidence="3 4">
    <name type="scientific">Panicum virgatum</name>
    <name type="common">Blackwell switchgrass</name>
    <dbReference type="NCBI Taxonomy" id="38727"/>
    <lineage>
        <taxon>Eukaryota</taxon>
        <taxon>Viridiplantae</taxon>
        <taxon>Streptophyta</taxon>
        <taxon>Embryophyta</taxon>
        <taxon>Tracheophyta</taxon>
        <taxon>Spermatophyta</taxon>
        <taxon>Magnoliopsida</taxon>
        <taxon>Liliopsida</taxon>
        <taxon>Poales</taxon>
        <taxon>Poaceae</taxon>
        <taxon>PACMAD clade</taxon>
        <taxon>Panicoideae</taxon>
        <taxon>Panicodae</taxon>
        <taxon>Paniceae</taxon>
        <taxon>Panicinae</taxon>
        <taxon>Panicum</taxon>
        <taxon>Panicum sect. Hiantes</taxon>
    </lineage>
</organism>